<dbReference type="InterPro" id="IPR043519">
    <property type="entry name" value="NT_sf"/>
</dbReference>
<dbReference type="Gene3D" id="3.30.460.10">
    <property type="entry name" value="Beta Polymerase, domain 2"/>
    <property type="match status" value="1"/>
</dbReference>
<sequence length="104" mass="12209">MEKQLLLNKIKQAVQAIEPQAQIFLYGSRARNDAQPDSDWDILVLVDGITNPTRTSQIRRQIYEIEWETEEVICTIVRSKNQWEHPLLQTTPFWQSVNKEAIML</sequence>
<dbReference type="CDD" id="cd05403">
    <property type="entry name" value="NT_KNTase_like"/>
    <property type="match status" value="1"/>
</dbReference>
<dbReference type="PANTHER" id="PTHR33933:SF1">
    <property type="entry name" value="PROTEIN ADENYLYLTRANSFERASE MNTA-RELATED"/>
    <property type="match status" value="1"/>
</dbReference>
<dbReference type="KEGG" id="mpk:VL20_3532"/>
<evidence type="ECO:0000313" key="3">
    <source>
        <dbReference type="Proteomes" id="UP000068167"/>
    </source>
</evidence>
<evidence type="ECO:0000259" key="1">
    <source>
        <dbReference type="Pfam" id="PF01909"/>
    </source>
</evidence>
<keyword evidence="3" id="KW-1185">Reference proteome</keyword>
<proteinExistence type="predicted"/>
<dbReference type="GO" id="GO:0016779">
    <property type="term" value="F:nucleotidyltransferase activity"/>
    <property type="evidence" value="ECO:0007669"/>
    <property type="project" value="InterPro"/>
</dbReference>
<dbReference type="Proteomes" id="UP000068167">
    <property type="component" value="Chromosome"/>
</dbReference>
<dbReference type="InterPro" id="IPR002934">
    <property type="entry name" value="Polymerase_NTP_transf_dom"/>
</dbReference>
<dbReference type="SUPFAM" id="SSF81301">
    <property type="entry name" value="Nucleotidyltransferase"/>
    <property type="match status" value="1"/>
</dbReference>
<reference evidence="2 3" key="1">
    <citation type="journal article" date="2016" name="Stand. Genomic Sci.">
        <title>Complete genome sequence and genomic characterization of Microcystis panniformis FACHB 1757 by third-generation sequencing.</title>
        <authorList>
            <person name="Zhang J.Y."/>
            <person name="Guan R."/>
            <person name="Zhang H.J."/>
            <person name="Li H."/>
            <person name="Xiao P."/>
            <person name="Yu G.L."/>
            <person name="Du L."/>
            <person name="Cao D.M."/>
            <person name="Zhu B.C."/>
            <person name="Li R.H."/>
            <person name="Lu Z.H."/>
        </authorList>
    </citation>
    <scope>NUCLEOTIDE SEQUENCE [LARGE SCALE GENOMIC DNA]</scope>
    <source>
        <strain evidence="2 3">FACHB-1757</strain>
    </source>
</reference>
<gene>
    <name evidence="2" type="ORF">VL20_3532</name>
</gene>
<protein>
    <recommendedName>
        <fullName evidence="1">Polymerase nucleotidyl transferase domain-containing protein</fullName>
    </recommendedName>
</protein>
<dbReference type="EMBL" id="CP011339">
    <property type="protein sequence ID" value="AKV68535.1"/>
    <property type="molecule type" value="Genomic_DNA"/>
</dbReference>
<feature type="domain" description="Polymerase nucleotidyl transferase" evidence="1">
    <location>
        <begin position="7"/>
        <end position="82"/>
    </location>
</feature>
<evidence type="ECO:0000313" key="2">
    <source>
        <dbReference type="EMBL" id="AKV68535.1"/>
    </source>
</evidence>
<dbReference type="Pfam" id="PF01909">
    <property type="entry name" value="NTP_transf_2"/>
    <property type="match status" value="1"/>
</dbReference>
<dbReference type="AlphaFoldDB" id="A0A0K1S394"/>
<accession>A0A0K1S394</accession>
<dbReference type="PANTHER" id="PTHR33933">
    <property type="entry name" value="NUCLEOTIDYLTRANSFERASE"/>
    <property type="match status" value="1"/>
</dbReference>
<dbReference type="InterPro" id="IPR052548">
    <property type="entry name" value="Type_VII_TA_antitoxin"/>
</dbReference>
<name>A0A0K1S394_9CHRO</name>
<dbReference type="PATRIC" id="fig|1638788.3.peg.3572"/>
<organism evidence="2 3">
    <name type="scientific">Microcystis panniformis FACHB-1757</name>
    <dbReference type="NCBI Taxonomy" id="1638788"/>
    <lineage>
        <taxon>Bacteria</taxon>
        <taxon>Bacillati</taxon>
        <taxon>Cyanobacteriota</taxon>
        <taxon>Cyanophyceae</taxon>
        <taxon>Oscillatoriophycideae</taxon>
        <taxon>Chroococcales</taxon>
        <taxon>Microcystaceae</taxon>
        <taxon>Microcystis</taxon>
    </lineage>
</organism>
<dbReference type="RefSeq" id="WP_024971013.1">
    <property type="nucleotide sequence ID" value="NZ_CP011339.1"/>
</dbReference>